<dbReference type="PANTHER" id="PTHR42920">
    <property type="entry name" value="OS03G0707200 PROTEIN-RELATED"/>
    <property type="match status" value="1"/>
</dbReference>
<evidence type="ECO:0000313" key="8">
    <source>
        <dbReference type="EMBL" id="NRF67061.1"/>
    </source>
</evidence>
<feature type="transmembrane region" description="Helical" evidence="6">
    <location>
        <begin position="80"/>
        <end position="98"/>
    </location>
</feature>
<dbReference type="InterPro" id="IPR051258">
    <property type="entry name" value="Diverse_Substrate_Transporter"/>
</dbReference>
<dbReference type="Proteomes" id="UP000737171">
    <property type="component" value="Unassembled WGS sequence"/>
</dbReference>
<sequence>MSPSPAALRPAELQLAYALVFITPALWSVNYLVARWAPGVIAPHALAFGRWSIAALLLAALSWRELRDKRQLIRAEAGRFIVLGALGMWVCGAFVYIGGRSTSAINIGLLYSAAPVLIALASALWLRERLGPLQALGVALSLGGVLHILCRGDWAALARLQINPGDAWVAIAVVCWAAYSLLLRAWPSAFGATARLALIAAGGLVVLLPFTLWEALAWLPTRPSWQAAGLVLAAALLPGAAAYGAYAHMQRVLGAARVGVVLYLGPLYSALIGWSVLDERIEPFHGLGALLILPGIWLSTRR</sequence>
<comment type="subcellular location">
    <subcellularLocation>
        <location evidence="1">Cell membrane</location>
        <topology evidence="1">Multi-pass membrane protein</topology>
    </subcellularLocation>
</comment>
<dbReference type="EMBL" id="JABRWJ010000002">
    <property type="protein sequence ID" value="NRF67061.1"/>
    <property type="molecule type" value="Genomic_DNA"/>
</dbReference>
<organism evidence="8 9">
    <name type="scientific">Pseudaquabacterium terrae</name>
    <dbReference type="NCBI Taxonomy" id="2732868"/>
    <lineage>
        <taxon>Bacteria</taxon>
        <taxon>Pseudomonadati</taxon>
        <taxon>Pseudomonadota</taxon>
        <taxon>Betaproteobacteria</taxon>
        <taxon>Burkholderiales</taxon>
        <taxon>Sphaerotilaceae</taxon>
        <taxon>Pseudaquabacterium</taxon>
    </lineage>
</organism>
<feature type="transmembrane region" description="Helical" evidence="6">
    <location>
        <begin position="133"/>
        <end position="155"/>
    </location>
</feature>
<dbReference type="InterPro" id="IPR037185">
    <property type="entry name" value="EmrE-like"/>
</dbReference>
<comment type="caution">
    <text evidence="8">The sequence shown here is derived from an EMBL/GenBank/DDBJ whole genome shotgun (WGS) entry which is preliminary data.</text>
</comment>
<proteinExistence type="predicted"/>
<keyword evidence="3 6" id="KW-0812">Transmembrane</keyword>
<feature type="transmembrane region" description="Helical" evidence="6">
    <location>
        <begin position="104"/>
        <end position="126"/>
    </location>
</feature>
<evidence type="ECO:0000256" key="1">
    <source>
        <dbReference type="ARBA" id="ARBA00004651"/>
    </source>
</evidence>
<dbReference type="PANTHER" id="PTHR42920:SF11">
    <property type="entry name" value="INNER MEMBRANE PROTEIN YTFF"/>
    <property type="match status" value="1"/>
</dbReference>
<feature type="domain" description="EamA" evidence="7">
    <location>
        <begin position="164"/>
        <end position="300"/>
    </location>
</feature>
<protein>
    <submittedName>
        <fullName evidence="8">DMT family transporter</fullName>
    </submittedName>
</protein>
<gene>
    <name evidence="8" type="ORF">HLB44_08720</name>
</gene>
<evidence type="ECO:0000256" key="4">
    <source>
        <dbReference type="ARBA" id="ARBA00022989"/>
    </source>
</evidence>
<dbReference type="Pfam" id="PF00892">
    <property type="entry name" value="EamA"/>
    <property type="match status" value="2"/>
</dbReference>
<reference evidence="8 9" key="1">
    <citation type="submission" date="2020-05" db="EMBL/GenBank/DDBJ databases">
        <title>Aquincola sp. isolate from soil.</title>
        <authorList>
            <person name="Han J."/>
            <person name="Kim D.-U."/>
        </authorList>
    </citation>
    <scope>NUCLEOTIDE SEQUENCE [LARGE SCALE GENOMIC DNA]</scope>
    <source>
        <strain evidence="8 9">S2</strain>
    </source>
</reference>
<evidence type="ECO:0000313" key="9">
    <source>
        <dbReference type="Proteomes" id="UP000737171"/>
    </source>
</evidence>
<accession>A0ABX2EEM8</accession>
<feature type="transmembrane region" description="Helical" evidence="6">
    <location>
        <begin position="15"/>
        <end position="34"/>
    </location>
</feature>
<keyword evidence="9" id="KW-1185">Reference proteome</keyword>
<feature type="domain" description="EamA" evidence="7">
    <location>
        <begin position="16"/>
        <end position="149"/>
    </location>
</feature>
<keyword evidence="2" id="KW-1003">Cell membrane</keyword>
<feature type="transmembrane region" description="Helical" evidence="6">
    <location>
        <begin position="198"/>
        <end position="219"/>
    </location>
</feature>
<evidence type="ECO:0000256" key="2">
    <source>
        <dbReference type="ARBA" id="ARBA00022475"/>
    </source>
</evidence>
<dbReference type="RefSeq" id="WP_173122146.1">
    <property type="nucleotide sequence ID" value="NZ_JABRWJ010000002.1"/>
</dbReference>
<evidence type="ECO:0000256" key="3">
    <source>
        <dbReference type="ARBA" id="ARBA00022692"/>
    </source>
</evidence>
<feature type="transmembrane region" description="Helical" evidence="6">
    <location>
        <begin position="258"/>
        <end position="277"/>
    </location>
</feature>
<evidence type="ECO:0000256" key="6">
    <source>
        <dbReference type="SAM" id="Phobius"/>
    </source>
</evidence>
<keyword evidence="4 6" id="KW-1133">Transmembrane helix</keyword>
<evidence type="ECO:0000259" key="7">
    <source>
        <dbReference type="Pfam" id="PF00892"/>
    </source>
</evidence>
<feature type="transmembrane region" description="Helical" evidence="6">
    <location>
        <begin position="167"/>
        <end position="186"/>
    </location>
</feature>
<feature type="transmembrane region" description="Helical" evidence="6">
    <location>
        <begin position="283"/>
        <end position="300"/>
    </location>
</feature>
<dbReference type="SUPFAM" id="SSF103481">
    <property type="entry name" value="Multidrug resistance efflux transporter EmrE"/>
    <property type="match status" value="2"/>
</dbReference>
<keyword evidence="5 6" id="KW-0472">Membrane</keyword>
<dbReference type="InterPro" id="IPR000620">
    <property type="entry name" value="EamA_dom"/>
</dbReference>
<feature type="transmembrane region" description="Helical" evidence="6">
    <location>
        <begin position="225"/>
        <end position="246"/>
    </location>
</feature>
<evidence type="ECO:0000256" key="5">
    <source>
        <dbReference type="ARBA" id="ARBA00023136"/>
    </source>
</evidence>
<name>A0ABX2EEM8_9BURK</name>